<evidence type="ECO:0000313" key="1">
    <source>
        <dbReference type="EMBL" id="GBM35500.1"/>
    </source>
</evidence>
<dbReference type="EMBL" id="BGPR01000786">
    <property type="protein sequence ID" value="GBM35500.1"/>
    <property type="molecule type" value="Genomic_DNA"/>
</dbReference>
<accession>A0A4Y2F1U7</accession>
<gene>
    <name evidence="1" type="ORF">AVEN_257198_1</name>
</gene>
<protein>
    <submittedName>
        <fullName evidence="1">Uncharacterized protein</fullName>
    </submittedName>
</protein>
<reference evidence="1 2" key="1">
    <citation type="journal article" date="2019" name="Sci. Rep.">
        <title>Orb-weaving spider Araneus ventricosus genome elucidates the spidroin gene catalogue.</title>
        <authorList>
            <person name="Kono N."/>
            <person name="Nakamura H."/>
            <person name="Ohtoshi R."/>
            <person name="Moran D.A.P."/>
            <person name="Shinohara A."/>
            <person name="Yoshida Y."/>
            <person name="Fujiwara M."/>
            <person name="Mori M."/>
            <person name="Tomita M."/>
            <person name="Arakawa K."/>
        </authorList>
    </citation>
    <scope>NUCLEOTIDE SEQUENCE [LARGE SCALE GENOMIC DNA]</scope>
</reference>
<comment type="caution">
    <text evidence="1">The sequence shown here is derived from an EMBL/GenBank/DDBJ whole genome shotgun (WGS) entry which is preliminary data.</text>
</comment>
<sequence length="99" mass="10872">MGQDRSCRLGDPIPPIPGDECVLLCPLLWGVCIIVQERNSSTSALWSLVTNGGLQFGEGAAIACRIDGPLSEENNRNHTLRVAEHCPSGVRRFEFFRYG</sequence>
<evidence type="ECO:0000313" key="2">
    <source>
        <dbReference type="Proteomes" id="UP000499080"/>
    </source>
</evidence>
<name>A0A4Y2F1U7_ARAVE</name>
<proteinExistence type="predicted"/>
<dbReference type="AlphaFoldDB" id="A0A4Y2F1U7"/>
<organism evidence="1 2">
    <name type="scientific">Araneus ventricosus</name>
    <name type="common">Orbweaver spider</name>
    <name type="synonym">Epeira ventricosa</name>
    <dbReference type="NCBI Taxonomy" id="182803"/>
    <lineage>
        <taxon>Eukaryota</taxon>
        <taxon>Metazoa</taxon>
        <taxon>Ecdysozoa</taxon>
        <taxon>Arthropoda</taxon>
        <taxon>Chelicerata</taxon>
        <taxon>Arachnida</taxon>
        <taxon>Araneae</taxon>
        <taxon>Araneomorphae</taxon>
        <taxon>Entelegynae</taxon>
        <taxon>Araneoidea</taxon>
        <taxon>Araneidae</taxon>
        <taxon>Araneus</taxon>
    </lineage>
</organism>
<dbReference type="Proteomes" id="UP000499080">
    <property type="component" value="Unassembled WGS sequence"/>
</dbReference>
<keyword evidence="2" id="KW-1185">Reference proteome</keyword>